<dbReference type="RefSeq" id="WP_107036689.1">
    <property type="nucleotide sequence ID" value="NZ_CAOONL010000039.1"/>
</dbReference>
<accession>A0A2V1IPY7</accession>
<evidence type="ECO:0000313" key="2">
    <source>
        <dbReference type="EMBL" id="PWB06428.1"/>
    </source>
</evidence>
<name>A0A2V1IPY7_9BACT</name>
<keyword evidence="3" id="KW-1185">Reference proteome</keyword>
<evidence type="ECO:0000256" key="1">
    <source>
        <dbReference type="SAM" id="Coils"/>
    </source>
</evidence>
<comment type="caution">
    <text evidence="2">The sequence shown here is derived from an EMBL/GenBank/DDBJ whole genome shotgun (WGS) entry which is preliminary data.</text>
</comment>
<gene>
    <name evidence="2" type="ORF">C5O25_10465</name>
</gene>
<organism evidence="2 3">
    <name type="scientific">Paramuribaculum intestinale</name>
    <dbReference type="NCBI Taxonomy" id="2094151"/>
    <lineage>
        <taxon>Bacteria</taxon>
        <taxon>Pseudomonadati</taxon>
        <taxon>Bacteroidota</taxon>
        <taxon>Bacteroidia</taxon>
        <taxon>Bacteroidales</taxon>
        <taxon>Muribaculaceae</taxon>
        <taxon>Paramuribaculum</taxon>
    </lineage>
</organism>
<keyword evidence="1" id="KW-0175">Coiled coil</keyword>
<protein>
    <submittedName>
        <fullName evidence="2">Uncharacterized protein</fullName>
    </submittedName>
</protein>
<sequence length="137" mass="15978">MLKHEFEKLLGYTVADKSYVEANTMYMNAGEMTKEDFCREWLKIGHTSLAHALSDSVSELRKQLDEAKQTIENLKAEREAMVEKILDQWESTGYDEFRDVAAGFTTPRQILRYIIDHQMLLCAEDYDTISEMLDKEQ</sequence>
<dbReference type="GeneID" id="93425051"/>
<feature type="coiled-coil region" evidence="1">
    <location>
        <begin position="50"/>
        <end position="84"/>
    </location>
</feature>
<evidence type="ECO:0000313" key="3">
    <source>
        <dbReference type="Proteomes" id="UP000244925"/>
    </source>
</evidence>
<dbReference type="AlphaFoldDB" id="A0A2V1IPY7"/>
<proteinExistence type="predicted"/>
<dbReference type="Proteomes" id="UP000244925">
    <property type="component" value="Unassembled WGS sequence"/>
</dbReference>
<dbReference type="EMBL" id="PUBV01000025">
    <property type="protein sequence ID" value="PWB06428.1"/>
    <property type="molecule type" value="Genomic_DNA"/>
</dbReference>
<reference evidence="3" key="1">
    <citation type="submission" date="2018-02" db="EMBL/GenBank/DDBJ databases">
        <authorList>
            <person name="Clavel T."/>
            <person name="Strowig T."/>
        </authorList>
    </citation>
    <scope>NUCLEOTIDE SEQUENCE [LARGE SCALE GENOMIC DNA]</scope>
    <source>
        <strain evidence="3">DSM 100764</strain>
    </source>
</reference>